<dbReference type="HAMAP" id="MF_01080">
    <property type="entry name" value="TruB_bact"/>
    <property type="match status" value="1"/>
</dbReference>
<feature type="non-terminal residue" evidence="9">
    <location>
        <position position="341"/>
    </location>
</feature>
<dbReference type="EMBL" id="KV454407">
    <property type="protein sequence ID" value="ODQ67048.1"/>
    <property type="molecule type" value="Genomic_DNA"/>
</dbReference>
<protein>
    <recommendedName>
        <fullName evidence="3">tRNA pseudouridine(55) synthase</fullName>
        <ecNumber evidence="3">5.4.99.25</ecNumber>
    </recommendedName>
</protein>
<keyword evidence="10" id="KW-1185">Reference proteome</keyword>
<feature type="domain" description="Pseudouridine synthase II N-terminal" evidence="7">
    <location>
        <begin position="60"/>
        <end position="196"/>
    </location>
</feature>
<evidence type="ECO:0000256" key="5">
    <source>
        <dbReference type="ARBA" id="ARBA00023235"/>
    </source>
</evidence>
<dbReference type="GO" id="GO:0005634">
    <property type="term" value="C:nucleus"/>
    <property type="evidence" value="ECO:0007669"/>
    <property type="project" value="TreeGrafter"/>
</dbReference>
<dbReference type="AlphaFoldDB" id="A0A1E3PP18"/>
<evidence type="ECO:0000256" key="3">
    <source>
        <dbReference type="ARBA" id="ARBA00012787"/>
    </source>
</evidence>
<dbReference type="PANTHER" id="PTHR13767:SF2">
    <property type="entry name" value="PSEUDOURIDYLATE SYNTHASE TRUB1"/>
    <property type="match status" value="1"/>
</dbReference>
<keyword evidence="5" id="KW-0413">Isomerase</keyword>
<dbReference type="EC" id="5.4.99.25" evidence="3"/>
<reference evidence="9 10" key="1">
    <citation type="journal article" date="2016" name="Proc. Natl. Acad. Sci. U.S.A.">
        <title>Comparative genomics of biotechnologically important yeasts.</title>
        <authorList>
            <person name="Riley R."/>
            <person name="Haridas S."/>
            <person name="Wolfe K.H."/>
            <person name="Lopes M.R."/>
            <person name="Hittinger C.T."/>
            <person name="Goeker M."/>
            <person name="Salamov A.A."/>
            <person name="Wisecaver J.H."/>
            <person name="Long T.M."/>
            <person name="Calvey C.H."/>
            <person name="Aerts A.L."/>
            <person name="Barry K.W."/>
            <person name="Choi C."/>
            <person name="Clum A."/>
            <person name="Coughlan A.Y."/>
            <person name="Deshpande S."/>
            <person name="Douglass A.P."/>
            <person name="Hanson S.J."/>
            <person name="Klenk H.-P."/>
            <person name="LaButti K.M."/>
            <person name="Lapidus A."/>
            <person name="Lindquist E.A."/>
            <person name="Lipzen A.M."/>
            <person name="Meier-Kolthoff J.P."/>
            <person name="Ohm R.A."/>
            <person name="Otillar R.P."/>
            <person name="Pangilinan J.L."/>
            <person name="Peng Y."/>
            <person name="Rokas A."/>
            <person name="Rosa C.A."/>
            <person name="Scheuner C."/>
            <person name="Sibirny A.A."/>
            <person name="Slot J.C."/>
            <person name="Stielow J.B."/>
            <person name="Sun H."/>
            <person name="Kurtzman C.P."/>
            <person name="Blackwell M."/>
            <person name="Grigoriev I.V."/>
            <person name="Jeffries T.W."/>
        </authorList>
    </citation>
    <scope>NUCLEOTIDE SEQUENCE [LARGE SCALE GENOMIC DNA]</scope>
    <source>
        <strain evidence="9 10">DSM 6958</strain>
    </source>
</reference>
<evidence type="ECO:0000256" key="1">
    <source>
        <dbReference type="ARBA" id="ARBA00001166"/>
    </source>
</evidence>
<dbReference type="STRING" id="857566.A0A1E3PP18"/>
<dbReference type="InterPro" id="IPR032819">
    <property type="entry name" value="TruB_C"/>
</dbReference>
<feature type="domain" description="tRNA pseudouridylate synthase B C-terminal" evidence="8">
    <location>
        <begin position="285"/>
        <end position="323"/>
    </location>
</feature>
<evidence type="ECO:0000256" key="6">
    <source>
        <dbReference type="SAM" id="MobiDB-lite"/>
    </source>
</evidence>
<dbReference type="GO" id="GO:0160148">
    <property type="term" value="F:tRNA pseudouridine(55) synthase activity"/>
    <property type="evidence" value="ECO:0007669"/>
    <property type="project" value="UniProtKB-EC"/>
</dbReference>
<accession>A0A1E3PP18</accession>
<comment type="catalytic activity">
    <reaction evidence="1">
        <text>a uridine in mRNA = a pseudouridine in mRNA</text>
        <dbReference type="Rhea" id="RHEA:56644"/>
        <dbReference type="Rhea" id="RHEA-COMP:14658"/>
        <dbReference type="Rhea" id="RHEA-COMP:14659"/>
        <dbReference type="ChEBI" id="CHEBI:65314"/>
        <dbReference type="ChEBI" id="CHEBI:65315"/>
    </reaction>
</comment>
<feature type="compositionally biased region" description="Basic and acidic residues" evidence="6">
    <location>
        <begin position="242"/>
        <end position="251"/>
    </location>
</feature>
<dbReference type="InterPro" id="IPR020103">
    <property type="entry name" value="PsdUridine_synth_cat_dom_sf"/>
</dbReference>
<evidence type="ECO:0000259" key="7">
    <source>
        <dbReference type="Pfam" id="PF01509"/>
    </source>
</evidence>
<dbReference type="Proteomes" id="UP000095009">
    <property type="component" value="Unassembled WGS sequence"/>
</dbReference>
<feature type="region of interest" description="Disordered" evidence="6">
    <location>
        <begin position="227"/>
        <end position="254"/>
    </location>
</feature>
<evidence type="ECO:0000256" key="4">
    <source>
        <dbReference type="ARBA" id="ARBA00022694"/>
    </source>
</evidence>
<evidence type="ECO:0000256" key="2">
    <source>
        <dbReference type="ARBA" id="ARBA00008999"/>
    </source>
</evidence>
<dbReference type="GO" id="GO:0003723">
    <property type="term" value="F:RNA binding"/>
    <property type="evidence" value="ECO:0007669"/>
    <property type="project" value="InterPro"/>
</dbReference>
<dbReference type="InterPro" id="IPR014780">
    <property type="entry name" value="tRNA_psdUridine_synth_TruB"/>
</dbReference>
<dbReference type="PANTHER" id="PTHR13767">
    <property type="entry name" value="TRNA-PSEUDOURIDINE SYNTHASE"/>
    <property type="match status" value="1"/>
</dbReference>
<evidence type="ECO:0000313" key="9">
    <source>
        <dbReference type="EMBL" id="ODQ67048.1"/>
    </source>
</evidence>
<dbReference type="GO" id="GO:1990481">
    <property type="term" value="P:mRNA pseudouridine synthesis"/>
    <property type="evidence" value="ECO:0007669"/>
    <property type="project" value="TreeGrafter"/>
</dbReference>
<dbReference type="GO" id="GO:0006400">
    <property type="term" value="P:tRNA modification"/>
    <property type="evidence" value="ECO:0007669"/>
    <property type="project" value="TreeGrafter"/>
</dbReference>
<keyword evidence="4" id="KW-0819">tRNA processing</keyword>
<proteinExistence type="inferred from homology"/>
<dbReference type="Gene3D" id="3.30.2350.10">
    <property type="entry name" value="Pseudouridine synthase"/>
    <property type="match status" value="1"/>
</dbReference>
<evidence type="ECO:0000259" key="8">
    <source>
        <dbReference type="Pfam" id="PF16198"/>
    </source>
</evidence>
<dbReference type="Pfam" id="PF01509">
    <property type="entry name" value="TruB_N"/>
    <property type="match status" value="1"/>
</dbReference>
<comment type="similarity">
    <text evidence="2">Belongs to the pseudouridine synthase TruB family.</text>
</comment>
<evidence type="ECO:0000313" key="10">
    <source>
        <dbReference type="Proteomes" id="UP000095009"/>
    </source>
</evidence>
<sequence length="341" mass="37834">MNGVFAIDKPTDKSSASCVGDLQALFTKSPIFRDHLDQVIAVNKSQNPKKFHRKKFQNPKVKIGHGGTLDPMATGVMVLGLGSGTKQLSNYLGNTVKVYEAVALLGSATTSYDSEGEVLVKTVNEEAHKSLTKEKIEAVVAKFSGKLKQTPPLYSALKMNGKPLYEYARSGEPLPKEIQPRDIEIKEIELLNVSWDHEYNHPKKEATEEQKLVSNSLNQLCKPEVRPEDVAASADPQTTIGKAEETDEHSVKKVKLSDGSSANIINVRDPIIHFRVTVSSGTYIRSLIHDIGLALGTTAHMTKLVRLRQSNWELGKNVFSYEDFFKHEEAYWGKALEKCLD</sequence>
<name>A0A1E3PP18_9ASCO</name>
<dbReference type="InterPro" id="IPR002501">
    <property type="entry name" value="PsdUridine_synth_N"/>
</dbReference>
<dbReference type="Pfam" id="PF16198">
    <property type="entry name" value="TruB_C_2"/>
    <property type="match status" value="1"/>
</dbReference>
<dbReference type="OrthoDB" id="9995526at2759"/>
<gene>
    <name evidence="9" type="ORF">NADFUDRAFT_11695</name>
</gene>
<organism evidence="9 10">
    <name type="scientific">Nadsonia fulvescens var. elongata DSM 6958</name>
    <dbReference type="NCBI Taxonomy" id="857566"/>
    <lineage>
        <taxon>Eukaryota</taxon>
        <taxon>Fungi</taxon>
        <taxon>Dikarya</taxon>
        <taxon>Ascomycota</taxon>
        <taxon>Saccharomycotina</taxon>
        <taxon>Dipodascomycetes</taxon>
        <taxon>Dipodascales</taxon>
        <taxon>Dipodascales incertae sedis</taxon>
        <taxon>Nadsonia</taxon>
    </lineage>
</organism>
<dbReference type="SUPFAM" id="SSF55120">
    <property type="entry name" value="Pseudouridine synthase"/>
    <property type="match status" value="1"/>
</dbReference>